<keyword evidence="3 6" id="KW-0812">Transmembrane</keyword>
<dbReference type="RefSeq" id="WP_189492696.1">
    <property type="nucleotide sequence ID" value="NZ_BMZG01000005.1"/>
</dbReference>
<evidence type="ECO:0000313" key="8">
    <source>
        <dbReference type="Proteomes" id="UP000614287"/>
    </source>
</evidence>
<dbReference type="Proteomes" id="UP000614287">
    <property type="component" value="Unassembled WGS sequence"/>
</dbReference>
<evidence type="ECO:0000256" key="5">
    <source>
        <dbReference type="ARBA" id="ARBA00023136"/>
    </source>
</evidence>
<organism evidence="7 8">
    <name type="scientific">Formosimonas limnophila</name>
    <dbReference type="NCBI Taxonomy" id="1384487"/>
    <lineage>
        <taxon>Bacteria</taxon>
        <taxon>Pseudomonadati</taxon>
        <taxon>Pseudomonadota</taxon>
        <taxon>Betaproteobacteria</taxon>
        <taxon>Burkholderiales</taxon>
        <taxon>Burkholderiaceae</taxon>
        <taxon>Formosimonas</taxon>
    </lineage>
</organism>
<evidence type="ECO:0000256" key="2">
    <source>
        <dbReference type="ARBA" id="ARBA00022475"/>
    </source>
</evidence>
<dbReference type="PANTHER" id="PTHR43370:SF2">
    <property type="entry name" value="ABC TRANSPORTER PERMEASE PROTEIN"/>
    <property type="match status" value="1"/>
</dbReference>
<proteinExistence type="predicted"/>
<dbReference type="GO" id="GO:0022857">
    <property type="term" value="F:transmembrane transporter activity"/>
    <property type="evidence" value="ECO:0007669"/>
    <property type="project" value="InterPro"/>
</dbReference>
<keyword evidence="5 6" id="KW-0472">Membrane</keyword>
<keyword evidence="4 6" id="KW-1133">Transmembrane helix</keyword>
<comment type="subcellular location">
    <subcellularLocation>
        <location evidence="1">Cell membrane</location>
        <topology evidence="1">Multi-pass membrane protein</topology>
    </subcellularLocation>
</comment>
<dbReference type="InterPro" id="IPR001851">
    <property type="entry name" value="ABC_transp_permease"/>
</dbReference>
<accession>A0A8J3G0K5</accession>
<feature type="transmembrane region" description="Helical" evidence="6">
    <location>
        <begin position="6"/>
        <end position="27"/>
    </location>
</feature>
<dbReference type="EMBL" id="BMZG01000005">
    <property type="protein sequence ID" value="GHA71574.1"/>
    <property type="molecule type" value="Genomic_DNA"/>
</dbReference>
<evidence type="ECO:0000256" key="1">
    <source>
        <dbReference type="ARBA" id="ARBA00004651"/>
    </source>
</evidence>
<feature type="transmembrane region" description="Helical" evidence="6">
    <location>
        <begin position="239"/>
        <end position="259"/>
    </location>
</feature>
<feature type="transmembrane region" description="Helical" evidence="6">
    <location>
        <begin position="61"/>
        <end position="83"/>
    </location>
</feature>
<dbReference type="AlphaFoldDB" id="A0A8J3G0K5"/>
<reference evidence="7" key="1">
    <citation type="journal article" date="2014" name="Int. J. Syst. Evol. Microbiol.">
        <title>Complete genome sequence of Corynebacterium casei LMG S-19264T (=DSM 44701T), isolated from a smear-ripened cheese.</title>
        <authorList>
            <consortium name="US DOE Joint Genome Institute (JGI-PGF)"/>
            <person name="Walter F."/>
            <person name="Albersmeier A."/>
            <person name="Kalinowski J."/>
            <person name="Ruckert C."/>
        </authorList>
    </citation>
    <scope>NUCLEOTIDE SEQUENCE</scope>
    <source>
        <strain evidence="7">KCTC 32501</strain>
    </source>
</reference>
<evidence type="ECO:0000256" key="4">
    <source>
        <dbReference type="ARBA" id="ARBA00022989"/>
    </source>
</evidence>
<feature type="transmembrane region" description="Helical" evidence="6">
    <location>
        <begin position="34"/>
        <end position="55"/>
    </location>
</feature>
<keyword evidence="8" id="KW-1185">Reference proteome</keyword>
<dbReference type="Pfam" id="PF02653">
    <property type="entry name" value="BPD_transp_2"/>
    <property type="match status" value="1"/>
</dbReference>
<protein>
    <submittedName>
        <fullName evidence="7">ABC transporter permease</fullName>
    </submittedName>
</protein>
<reference evidence="7" key="2">
    <citation type="submission" date="2020-09" db="EMBL/GenBank/DDBJ databases">
        <authorList>
            <person name="Sun Q."/>
            <person name="Kim S."/>
        </authorList>
    </citation>
    <scope>NUCLEOTIDE SEQUENCE</scope>
    <source>
        <strain evidence="7">KCTC 32501</strain>
    </source>
</reference>
<dbReference type="CDD" id="cd06580">
    <property type="entry name" value="TM_PBP1_transp_TpRbsC_like"/>
    <property type="match status" value="1"/>
</dbReference>
<feature type="transmembrane region" description="Helical" evidence="6">
    <location>
        <begin position="188"/>
        <end position="210"/>
    </location>
</feature>
<feature type="transmembrane region" description="Helical" evidence="6">
    <location>
        <begin position="216"/>
        <end position="234"/>
    </location>
</feature>
<evidence type="ECO:0000256" key="3">
    <source>
        <dbReference type="ARBA" id="ARBA00022692"/>
    </source>
</evidence>
<evidence type="ECO:0000256" key="6">
    <source>
        <dbReference type="SAM" id="Phobius"/>
    </source>
</evidence>
<name>A0A8J3G0K5_9BURK</name>
<feature type="transmembrane region" description="Helical" evidence="6">
    <location>
        <begin position="279"/>
        <end position="302"/>
    </location>
</feature>
<feature type="transmembrane region" description="Helical" evidence="6">
    <location>
        <begin position="90"/>
        <end position="112"/>
    </location>
</feature>
<feature type="transmembrane region" description="Helical" evidence="6">
    <location>
        <begin position="132"/>
        <end position="158"/>
    </location>
</feature>
<dbReference type="GO" id="GO:0005886">
    <property type="term" value="C:plasma membrane"/>
    <property type="evidence" value="ECO:0007669"/>
    <property type="project" value="UniProtKB-SubCell"/>
</dbReference>
<gene>
    <name evidence="7" type="ORF">GCM10009007_10530</name>
</gene>
<dbReference type="PANTHER" id="PTHR43370">
    <property type="entry name" value="SUGAR ABC TRANSPORTER INTEGRAL MEMBRANE PROTEIN-RELATED"/>
    <property type="match status" value="1"/>
</dbReference>
<keyword evidence="2" id="KW-1003">Cell membrane</keyword>
<comment type="caution">
    <text evidence="7">The sequence shown here is derived from an EMBL/GenBank/DDBJ whole genome shotgun (WGS) entry which is preliminary data.</text>
</comment>
<sequence>MDAFLSSLIASVILAAIPLILAGLGELITEKAGVLNLGVEGMMLLGAVATFMVSFESGNLWLGLLVGVLVGAVAASVFAFLVVRLLTNQVATGLALTILGMGLSALLGVKYVGQPLAGFEVVAIPLLSDMPVVGALFSQSLPAYLSIVLAVVLSLLLYRSKLGLVVRSVGESPSVAHSIGYDVVTVRYGATIVGGAMSGLAGAFTVLVQFKAWQEGITGGVGWIAVALVVFATWRPSRLFLGALLFGLMRSLGFAAQAASQSIQDWLVNQADWVKSVVLVLTNTQLLNALPYIATIVVLCWISRDWRKIKLNAPASLSQPFLP</sequence>
<evidence type="ECO:0000313" key="7">
    <source>
        <dbReference type="EMBL" id="GHA71574.1"/>
    </source>
</evidence>